<keyword evidence="4 5" id="KW-0472">Membrane</keyword>
<feature type="transmembrane region" description="Helical" evidence="5">
    <location>
        <begin position="7"/>
        <end position="28"/>
    </location>
</feature>
<comment type="caution">
    <text evidence="6">The sequence shown here is derived from an EMBL/GenBank/DDBJ whole genome shotgun (WGS) entry which is preliminary data.</text>
</comment>
<dbReference type="PANTHER" id="PTHR35371:SF1">
    <property type="entry name" value="BLR7753 PROTEIN"/>
    <property type="match status" value="1"/>
</dbReference>
<dbReference type="EMBL" id="BSNK01000001">
    <property type="protein sequence ID" value="GLQ23648.1"/>
    <property type="molecule type" value="Genomic_DNA"/>
</dbReference>
<evidence type="ECO:0000313" key="6">
    <source>
        <dbReference type="EMBL" id="GLQ23648.1"/>
    </source>
</evidence>
<name>A0ABQ5VA02_9PROT</name>
<evidence type="ECO:0008006" key="8">
    <source>
        <dbReference type="Google" id="ProtNLM"/>
    </source>
</evidence>
<evidence type="ECO:0000256" key="4">
    <source>
        <dbReference type="ARBA" id="ARBA00023136"/>
    </source>
</evidence>
<proteinExistence type="predicted"/>
<evidence type="ECO:0000256" key="5">
    <source>
        <dbReference type="SAM" id="Phobius"/>
    </source>
</evidence>
<feature type="transmembrane region" description="Helical" evidence="5">
    <location>
        <begin position="59"/>
        <end position="79"/>
    </location>
</feature>
<dbReference type="SUPFAM" id="SSF161084">
    <property type="entry name" value="MAPEG domain-like"/>
    <property type="match status" value="1"/>
</dbReference>
<dbReference type="RefSeq" id="WP_284389272.1">
    <property type="nucleotide sequence ID" value="NZ_BSNK01000001.1"/>
</dbReference>
<feature type="transmembrane region" description="Helical" evidence="5">
    <location>
        <begin position="114"/>
        <end position="132"/>
    </location>
</feature>
<dbReference type="InterPro" id="IPR001129">
    <property type="entry name" value="Membr-assoc_MAPEG"/>
</dbReference>
<dbReference type="Proteomes" id="UP001161391">
    <property type="component" value="Unassembled WGS sequence"/>
</dbReference>
<sequence>MPTEINYLLSAVALYLAMIVFQAIAATFSGKVTLGDLLGPRDKMPADGVSPLHARARRAQANFTEGMIMFIPLVMITVYSSQTTSMTALGAALFFYGRLAFAPLYWFGIPVLRTVAWAVSIVGILILLVELVT</sequence>
<accession>A0ABQ5VA02</accession>
<dbReference type="Pfam" id="PF01124">
    <property type="entry name" value="MAPEG"/>
    <property type="match status" value="1"/>
</dbReference>
<dbReference type="PANTHER" id="PTHR35371">
    <property type="entry name" value="INNER MEMBRANE PROTEIN"/>
    <property type="match status" value="1"/>
</dbReference>
<dbReference type="InterPro" id="IPR023352">
    <property type="entry name" value="MAPEG-like_dom_sf"/>
</dbReference>
<evidence type="ECO:0000256" key="1">
    <source>
        <dbReference type="ARBA" id="ARBA00004370"/>
    </source>
</evidence>
<evidence type="ECO:0000256" key="3">
    <source>
        <dbReference type="ARBA" id="ARBA00022989"/>
    </source>
</evidence>
<comment type="subcellular location">
    <subcellularLocation>
        <location evidence="1">Membrane</location>
    </subcellularLocation>
</comment>
<evidence type="ECO:0000256" key="2">
    <source>
        <dbReference type="ARBA" id="ARBA00022692"/>
    </source>
</evidence>
<feature type="transmembrane region" description="Helical" evidence="5">
    <location>
        <begin position="86"/>
        <end position="108"/>
    </location>
</feature>
<gene>
    <name evidence="6" type="ORF">GCM10007853_15220</name>
</gene>
<protein>
    <recommendedName>
        <fullName evidence="8">MAPEG family protein</fullName>
    </recommendedName>
</protein>
<reference evidence="6" key="2">
    <citation type="submission" date="2023-01" db="EMBL/GenBank/DDBJ databases">
        <title>Draft genome sequence of Algimonas ampicilliniresistens strain NBRC 108219.</title>
        <authorList>
            <person name="Sun Q."/>
            <person name="Mori K."/>
        </authorList>
    </citation>
    <scope>NUCLEOTIDE SEQUENCE</scope>
    <source>
        <strain evidence="6">NBRC 108219</strain>
    </source>
</reference>
<keyword evidence="2 5" id="KW-0812">Transmembrane</keyword>
<reference evidence="6" key="1">
    <citation type="journal article" date="2014" name="Int. J. Syst. Evol. Microbiol.">
        <title>Complete genome of a new Firmicutes species belonging to the dominant human colonic microbiota ('Ruminococcus bicirculans') reveals two chromosomes and a selective capacity to utilize plant glucans.</title>
        <authorList>
            <consortium name="NISC Comparative Sequencing Program"/>
            <person name="Wegmann U."/>
            <person name="Louis P."/>
            <person name="Goesmann A."/>
            <person name="Henrissat B."/>
            <person name="Duncan S.H."/>
            <person name="Flint H.J."/>
        </authorList>
    </citation>
    <scope>NUCLEOTIDE SEQUENCE</scope>
    <source>
        <strain evidence="6">NBRC 108219</strain>
    </source>
</reference>
<dbReference type="Gene3D" id="1.20.120.550">
    <property type="entry name" value="Membrane associated eicosanoid/glutathione metabolism-like domain"/>
    <property type="match status" value="1"/>
</dbReference>
<keyword evidence="3 5" id="KW-1133">Transmembrane helix</keyword>
<organism evidence="6 7">
    <name type="scientific">Algimonas ampicilliniresistens</name>
    <dbReference type="NCBI Taxonomy" id="1298735"/>
    <lineage>
        <taxon>Bacteria</taxon>
        <taxon>Pseudomonadati</taxon>
        <taxon>Pseudomonadota</taxon>
        <taxon>Alphaproteobacteria</taxon>
        <taxon>Maricaulales</taxon>
        <taxon>Robiginitomaculaceae</taxon>
        <taxon>Algimonas</taxon>
    </lineage>
</organism>
<keyword evidence="7" id="KW-1185">Reference proteome</keyword>
<evidence type="ECO:0000313" key="7">
    <source>
        <dbReference type="Proteomes" id="UP001161391"/>
    </source>
</evidence>